<dbReference type="OrthoDB" id="7363179at2"/>
<dbReference type="Proteomes" id="UP000218899">
    <property type="component" value="Chromosome"/>
</dbReference>
<proteinExistence type="predicted"/>
<gene>
    <name evidence="2" type="ORF">SVA_2483</name>
</gene>
<feature type="chain" id="PRO_5008571374" description="DUF302 domain-containing protein" evidence="1">
    <location>
        <begin position="24"/>
        <end position="163"/>
    </location>
</feature>
<dbReference type="InterPro" id="IPR035923">
    <property type="entry name" value="TT1751-like_sf"/>
</dbReference>
<dbReference type="Gene3D" id="3.30.310.70">
    <property type="entry name" value="TT1751-like domain"/>
    <property type="match status" value="1"/>
</dbReference>
<keyword evidence="1" id="KW-0732">Signal</keyword>
<evidence type="ECO:0000313" key="2">
    <source>
        <dbReference type="EMBL" id="BAU49031.1"/>
    </source>
</evidence>
<organism evidence="2 3">
    <name type="scientific">Sulfurifustis variabilis</name>
    <dbReference type="NCBI Taxonomy" id="1675686"/>
    <lineage>
        <taxon>Bacteria</taxon>
        <taxon>Pseudomonadati</taxon>
        <taxon>Pseudomonadota</taxon>
        <taxon>Gammaproteobacteria</taxon>
        <taxon>Acidiferrobacterales</taxon>
        <taxon>Acidiferrobacteraceae</taxon>
        <taxon>Sulfurifustis</taxon>
    </lineage>
</organism>
<dbReference type="SUPFAM" id="SSF103247">
    <property type="entry name" value="TT1751-like"/>
    <property type="match status" value="1"/>
</dbReference>
<reference evidence="2 3" key="1">
    <citation type="submission" date="2015-08" db="EMBL/GenBank/DDBJ databases">
        <title>Complete genome sequence of Sulfurifustis variabilis.</title>
        <authorList>
            <person name="Miura A."/>
            <person name="Kojima H."/>
            <person name="Fukui M."/>
        </authorList>
    </citation>
    <scope>NUCLEOTIDE SEQUENCE [LARGE SCALE GENOMIC DNA]</scope>
    <source>
        <strain evidence="3">skN76</strain>
    </source>
</reference>
<dbReference type="AlphaFoldDB" id="A0A1B4VCC1"/>
<dbReference type="EMBL" id="AP014936">
    <property type="protein sequence ID" value="BAU49031.1"/>
    <property type="molecule type" value="Genomic_DNA"/>
</dbReference>
<sequence>MLRTSLTGLFIAAILSAPAVVRAGGPTPGPIARYAVEGEFDIVRDDVLLAIQGRGLVVDHTSHIHNMLERTGKDLGTTKTVFRQAEAYSFCSAVVSRKMMEADAHNIAFCPYVITVYALPNEPKRVYVAFRRPTAVGSEASKKSLKAVEDLLDGIVREALNIK</sequence>
<name>A0A1B4VCC1_9GAMM</name>
<dbReference type="KEGG" id="sva:SVA_2483"/>
<feature type="signal peptide" evidence="1">
    <location>
        <begin position="1"/>
        <end position="23"/>
    </location>
</feature>
<evidence type="ECO:0000256" key="1">
    <source>
        <dbReference type="SAM" id="SignalP"/>
    </source>
</evidence>
<dbReference type="RefSeq" id="WP_096461486.1">
    <property type="nucleotide sequence ID" value="NZ_AP014936.1"/>
</dbReference>
<keyword evidence="3" id="KW-1185">Reference proteome</keyword>
<protein>
    <recommendedName>
        <fullName evidence="4">DUF302 domain-containing protein</fullName>
    </recommendedName>
</protein>
<evidence type="ECO:0008006" key="4">
    <source>
        <dbReference type="Google" id="ProtNLM"/>
    </source>
</evidence>
<accession>A0A1B4VCC1</accession>
<evidence type="ECO:0000313" key="3">
    <source>
        <dbReference type="Proteomes" id="UP000218899"/>
    </source>
</evidence>